<keyword evidence="2" id="KW-0812">Transmembrane</keyword>
<feature type="transmembrane region" description="Helical" evidence="2">
    <location>
        <begin position="34"/>
        <end position="54"/>
    </location>
</feature>
<reference evidence="3 4" key="1">
    <citation type="submission" date="2018-11" db="EMBL/GenBank/DDBJ databases">
        <authorList>
            <person name="Stevens M.J."/>
            <person name="Cernela N."/>
            <person name="Spoerry Serrano N."/>
            <person name="Schmitt S."/>
            <person name="Schrenzel J."/>
            <person name="Stephan R."/>
        </authorList>
    </citation>
    <scope>NUCLEOTIDE SEQUENCE [LARGE SCALE GENOMIC DNA]</scope>
    <source>
        <strain evidence="3 4">PP422</strain>
    </source>
</reference>
<keyword evidence="1" id="KW-0175">Coiled coil</keyword>
<dbReference type="Pfam" id="PF04977">
    <property type="entry name" value="DivIC"/>
    <property type="match status" value="1"/>
</dbReference>
<dbReference type="OrthoDB" id="2242646at2"/>
<dbReference type="PANTHER" id="PTHR40027:SF1">
    <property type="entry name" value="CELL DIVISION PROTEIN DIVIC"/>
    <property type="match status" value="1"/>
</dbReference>
<dbReference type="Proteomes" id="UP000274117">
    <property type="component" value="Unassembled WGS sequence"/>
</dbReference>
<keyword evidence="2" id="KW-1133">Transmembrane helix</keyword>
<evidence type="ECO:0000313" key="4">
    <source>
        <dbReference type="Proteomes" id="UP000274117"/>
    </source>
</evidence>
<accession>A0A426TAE0</accession>
<dbReference type="RefSeq" id="WP_105111350.1">
    <property type="nucleotide sequence ID" value="NZ_POIG01000188.1"/>
</dbReference>
<evidence type="ECO:0000256" key="1">
    <source>
        <dbReference type="SAM" id="Coils"/>
    </source>
</evidence>
<dbReference type="PANTHER" id="PTHR40027">
    <property type="entry name" value="CELL DIVISION PROTEIN DIVIC"/>
    <property type="match status" value="1"/>
</dbReference>
<dbReference type="InterPro" id="IPR007060">
    <property type="entry name" value="FtsL/DivIC"/>
</dbReference>
<evidence type="ECO:0000313" key="3">
    <source>
        <dbReference type="EMBL" id="RRR50851.1"/>
    </source>
</evidence>
<gene>
    <name evidence="3" type="ORF">EI998_09690</name>
</gene>
<dbReference type="InterPro" id="IPR039076">
    <property type="entry name" value="DivIC"/>
</dbReference>
<evidence type="ECO:0000256" key="2">
    <source>
        <dbReference type="SAM" id="Phobius"/>
    </source>
</evidence>
<sequence>MKKSKVLQISNRFIDAEKERFHRKELEKQQKNRFLATVIVLVIFLFMLPTYNLVATHQKLKQNEAKLVELENQYKDLSREKELRDALVKKLQDEEYAAKYVRAKYQFSKDGEFIYNIPGLLPK</sequence>
<feature type="coiled-coil region" evidence="1">
    <location>
        <begin position="53"/>
        <end position="94"/>
    </location>
</feature>
<proteinExistence type="predicted"/>
<reference evidence="3 4" key="2">
    <citation type="submission" date="2018-12" db="EMBL/GenBank/DDBJ databases">
        <title>Whole-genome sequences of fifteen clinical Streptococcus suis strains isolated from pigs between 2006 and 2018.</title>
        <authorList>
            <person name="Stevens M.J.A."/>
            <person name="Cernela N."/>
            <person name="Spoerry Serrano N."/>
            <person name="Schmitt S."/>
            <person name="Schrenzel J."/>
            <person name="Stephan R."/>
        </authorList>
    </citation>
    <scope>NUCLEOTIDE SEQUENCE [LARGE SCALE GENOMIC DNA]</scope>
    <source>
        <strain evidence="3 4">PP422</strain>
    </source>
</reference>
<dbReference type="AlphaFoldDB" id="A0A426TAE0"/>
<dbReference type="EMBL" id="RSDO01000024">
    <property type="protein sequence ID" value="RRR50851.1"/>
    <property type="molecule type" value="Genomic_DNA"/>
</dbReference>
<name>A0A426TAE0_STRSU</name>
<organism evidence="3 4">
    <name type="scientific">Streptococcus suis</name>
    <dbReference type="NCBI Taxonomy" id="1307"/>
    <lineage>
        <taxon>Bacteria</taxon>
        <taxon>Bacillati</taxon>
        <taxon>Bacillota</taxon>
        <taxon>Bacilli</taxon>
        <taxon>Lactobacillales</taxon>
        <taxon>Streptococcaceae</taxon>
        <taxon>Streptococcus</taxon>
    </lineage>
</organism>
<protein>
    <submittedName>
        <fullName evidence="3">Septum formation initiator family protein</fullName>
    </submittedName>
</protein>
<comment type="caution">
    <text evidence="3">The sequence shown here is derived from an EMBL/GenBank/DDBJ whole genome shotgun (WGS) entry which is preliminary data.</text>
</comment>
<dbReference type="GO" id="GO:0051301">
    <property type="term" value="P:cell division"/>
    <property type="evidence" value="ECO:0007669"/>
    <property type="project" value="InterPro"/>
</dbReference>
<keyword evidence="2" id="KW-0472">Membrane</keyword>